<proteinExistence type="predicted"/>
<reference evidence="1" key="1">
    <citation type="submission" date="2018-02" db="EMBL/GenBank/DDBJ databases">
        <title>Rhizophora mucronata_Transcriptome.</title>
        <authorList>
            <person name="Meera S.P."/>
            <person name="Sreeshan A."/>
            <person name="Augustine A."/>
        </authorList>
    </citation>
    <scope>NUCLEOTIDE SEQUENCE</scope>
    <source>
        <tissue evidence="1">Leaf</tissue>
    </source>
</reference>
<dbReference type="AlphaFoldDB" id="A0A2P2P7P9"/>
<accession>A0A2P2P7P9</accession>
<organism evidence="1">
    <name type="scientific">Rhizophora mucronata</name>
    <name type="common">Asiatic mangrove</name>
    <dbReference type="NCBI Taxonomy" id="61149"/>
    <lineage>
        <taxon>Eukaryota</taxon>
        <taxon>Viridiplantae</taxon>
        <taxon>Streptophyta</taxon>
        <taxon>Embryophyta</taxon>
        <taxon>Tracheophyta</taxon>
        <taxon>Spermatophyta</taxon>
        <taxon>Magnoliopsida</taxon>
        <taxon>eudicotyledons</taxon>
        <taxon>Gunneridae</taxon>
        <taxon>Pentapetalae</taxon>
        <taxon>rosids</taxon>
        <taxon>fabids</taxon>
        <taxon>Malpighiales</taxon>
        <taxon>Rhizophoraceae</taxon>
        <taxon>Rhizophora</taxon>
    </lineage>
</organism>
<protein>
    <submittedName>
        <fullName evidence="1">Uncharacterized protein</fullName>
    </submittedName>
</protein>
<evidence type="ECO:0000313" key="1">
    <source>
        <dbReference type="EMBL" id="MBX50707.1"/>
    </source>
</evidence>
<dbReference type="EMBL" id="GGEC01070223">
    <property type="protein sequence ID" value="MBX50707.1"/>
    <property type="molecule type" value="Transcribed_RNA"/>
</dbReference>
<name>A0A2P2P7P9_RHIMU</name>
<sequence length="32" mass="3642">MVALSTWLISRWPVEARWALKTLLGATLKLNC</sequence>